<evidence type="ECO:0000256" key="2">
    <source>
        <dbReference type="ARBA" id="ARBA00022603"/>
    </source>
</evidence>
<proteinExistence type="inferred from homology"/>
<comment type="similarity">
    <text evidence="1">Belongs to the methyltransferase superfamily.</text>
</comment>
<keyword evidence="6" id="KW-1185">Reference proteome</keyword>
<dbReference type="AlphaFoldDB" id="A0A3N4KPQ0"/>
<feature type="domain" description="Methyltransferase" evidence="4">
    <location>
        <begin position="47"/>
        <end position="162"/>
    </location>
</feature>
<dbReference type="Pfam" id="PF13847">
    <property type="entry name" value="Methyltransf_31"/>
    <property type="match status" value="1"/>
</dbReference>
<dbReference type="EMBL" id="ML119128">
    <property type="protein sequence ID" value="RPB12470.1"/>
    <property type="molecule type" value="Genomic_DNA"/>
</dbReference>
<dbReference type="PANTHER" id="PTHR12176:SF80">
    <property type="entry name" value="EEF1A LYSINE METHYLTRANSFERASE 4"/>
    <property type="match status" value="1"/>
</dbReference>
<reference evidence="5 6" key="1">
    <citation type="journal article" date="2018" name="Nat. Ecol. Evol.">
        <title>Pezizomycetes genomes reveal the molecular basis of ectomycorrhizal truffle lifestyle.</title>
        <authorList>
            <person name="Murat C."/>
            <person name="Payen T."/>
            <person name="Noel B."/>
            <person name="Kuo A."/>
            <person name="Morin E."/>
            <person name="Chen J."/>
            <person name="Kohler A."/>
            <person name="Krizsan K."/>
            <person name="Balestrini R."/>
            <person name="Da Silva C."/>
            <person name="Montanini B."/>
            <person name="Hainaut M."/>
            <person name="Levati E."/>
            <person name="Barry K.W."/>
            <person name="Belfiori B."/>
            <person name="Cichocki N."/>
            <person name="Clum A."/>
            <person name="Dockter R.B."/>
            <person name="Fauchery L."/>
            <person name="Guy J."/>
            <person name="Iotti M."/>
            <person name="Le Tacon F."/>
            <person name="Lindquist E.A."/>
            <person name="Lipzen A."/>
            <person name="Malagnac F."/>
            <person name="Mello A."/>
            <person name="Molinier V."/>
            <person name="Miyauchi S."/>
            <person name="Poulain J."/>
            <person name="Riccioni C."/>
            <person name="Rubini A."/>
            <person name="Sitrit Y."/>
            <person name="Splivallo R."/>
            <person name="Traeger S."/>
            <person name="Wang M."/>
            <person name="Zifcakova L."/>
            <person name="Wipf D."/>
            <person name="Zambonelli A."/>
            <person name="Paolocci F."/>
            <person name="Nowrousian M."/>
            <person name="Ottonello S."/>
            <person name="Baldrian P."/>
            <person name="Spatafora J.W."/>
            <person name="Henrissat B."/>
            <person name="Nagy L.G."/>
            <person name="Aury J.M."/>
            <person name="Wincker P."/>
            <person name="Grigoriev I.V."/>
            <person name="Bonfante P."/>
            <person name="Martin F.M."/>
        </authorList>
    </citation>
    <scope>NUCLEOTIDE SEQUENCE [LARGE SCALE GENOMIC DNA]</scope>
    <source>
        <strain evidence="5 6">CCBAS932</strain>
    </source>
</reference>
<dbReference type="CDD" id="cd02440">
    <property type="entry name" value="AdoMet_MTases"/>
    <property type="match status" value="1"/>
</dbReference>
<dbReference type="InterPro" id="IPR051419">
    <property type="entry name" value="Lys/N-term_MeTrsfase_sf"/>
</dbReference>
<dbReference type="InterPro" id="IPR029063">
    <property type="entry name" value="SAM-dependent_MTases_sf"/>
</dbReference>
<dbReference type="GO" id="GO:0032259">
    <property type="term" value="P:methylation"/>
    <property type="evidence" value="ECO:0007669"/>
    <property type="project" value="UniProtKB-KW"/>
</dbReference>
<dbReference type="Proteomes" id="UP000277580">
    <property type="component" value="Unassembled WGS sequence"/>
</dbReference>
<evidence type="ECO:0000313" key="6">
    <source>
        <dbReference type="Proteomes" id="UP000277580"/>
    </source>
</evidence>
<protein>
    <submittedName>
        <fullName evidence="5">S-adenosyl-L-methionine-dependent methyltransferase</fullName>
    </submittedName>
</protein>
<dbReference type="OrthoDB" id="411785at2759"/>
<dbReference type="PANTHER" id="PTHR12176">
    <property type="entry name" value="SAM-DEPENDENT METHYLTRANSFERASE SUPERFAMILY PROTEIN"/>
    <property type="match status" value="1"/>
</dbReference>
<organism evidence="5 6">
    <name type="scientific">Morchella conica CCBAS932</name>
    <dbReference type="NCBI Taxonomy" id="1392247"/>
    <lineage>
        <taxon>Eukaryota</taxon>
        <taxon>Fungi</taxon>
        <taxon>Dikarya</taxon>
        <taxon>Ascomycota</taxon>
        <taxon>Pezizomycotina</taxon>
        <taxon>Pezizomycetes</taxon>
        <taxon>Pezizales</taxon>
        <taxon>Morchellaceae</taxon>
        <taxon>Morchella</taxon>
    </lineage>
</organism>
<name>A0A3N4KPQ0_9PEZI</name>
<gene>
    <name evidence="5" type="ORF">P167DRAFT_522965</name>
</gene>
<evidence type="ECO:0000256" key="3">
    <source>
        <dbReference type="ARBA" id="ARBA00022679"/>
    </source>
</evidence>
<dbReference type="SUPFAM" id="SSF53335">
    <property type="entry name" value="S-adenosyl-L-methionine-dependent methyltransferases"/>
    <property type="match status" value="1"/>
</dbReference>
<dbReference type="GO" id="GO:0008168">
    <property type="term" value="F:methyltransferase activity"/>
    <property type="evidence" value="ECO:0007669"/>
    <property type="project" value="UniProtKB-KW"/>
</dbReference>
<evidence type="ECO:0000259" key="4">
    <source>
        <dbReference type="Pfam" id="PF13847"/>
    </source>
</evidence>
<evidence type="ECO:0000256" key="1">
    <source>
        <dbReference type="ARBA" id="ARBA00008361"/>
    </source>
</evidence>
<accession>A0A3N4KPQ0</accession>
<dbReference type="Gene3D" id="3.40.50.150">
    <property type="entry name" value="Vaccinia Virus protein VP39"/>
    <property type="match status" value="1"/>
</dbReference>
<keyword evidence="2 5" id="KW-0489">Methyltransferase</keyword>
<dbReference type="InParanoid" id="A0A3N4KPQ0"/>
<keyword evidence="3 5" id="KW-0808">Transferase</keyword>
<sequence length="203" mass="23647">MKKAEVERLAQPDYWDEKYTAEGATKSFDWFRDFQSLKPFFAKHMPDKAARILHLGCGNSTLSADLANEGYTDQVMVDFSEVIIAQMKERHPEMVWQVMDVREMKYGDAEFDLTIDKGTLDAMLSGSLWDLEDLVRENTTRYIDEVARVLKPGGTFLYITYRQPHFIKPIITRDKVWPDFQIESLQAEGGMFEYFGFVMTKLR</sequence>
<dbReference type="InterPro" id="IPR025714">
    <property type="entry name" value="Methyltranfer_dom"/>
</dbReference>
<evidence type="ECO:0000313" key="5">
    <source>
        <dbReference type="EMBL" id="RPB12470.1"/>
    </source>
</evidence>